<proteinExistence type="predicted"/>
<accession>F9FQ80</accession>
<feature type="domain" description="Zn(2)-C6 fungal-type" evidence="3">
    <location>
        <begin position="32"/>
        <end position="66"/>
    </location>
</feature>
<dbReference type="STRING" id="660025.F9FQ80"/>
<organism evidence="4">
    <name type="scientific">Fusarium oxysporum (strain Fo5176)</name>
    <name type="common">Fusarium vascular wilt</name>
    <dbReference type="NCBI Taxonomy" id="660025"/>
    <lineage>
        <taxon>Eukaryota</taxon>
        <taxon>Fungi</taxon>
        <taxon>Dikarya</taxon>
        <taxon>Ascomycota</taxon>
        <taxon>Pezizomycotina</taxon>
        <taxon>Sordariomycetes</taxon>
        <taxon>Hypocreomycetidae</taxon>
        <taxon>Hypocreales</taxon>
        <taxon>Nectriaceae</taxon>
        <taxon>Fusarium</taxon>
        <taxon>Fusarium oxysporum species complex</taxon>
    </lineage>
</organism>
<keyword evidence="1" id="KW-0539">Nucleus</keyword>
<dbReference type="CDD" id="cd00067">
    <property type="entry name" value="GAL4"/>
    <property type="match status" value="1"/>
</dbReference>
<dbReference type="PROSITE" id="PS00463">
    <property type="entry name" value="ZN2_CY6_FUNGAL_1"/>
    <property type="match status" value="1"/>
</dbReference>
<feature type="compositionally biased region" description="Low complexity" evidence="2">
    <location>
        <begin position="1"/>
        <end position="25"/>
    </location>
</feature>
<name>F9FQ80_FUSOF</name>
<dbReference type="OrthoDB" id="4330117at2759"/>
<dbReference type="InterPro" id="IPR001138">
    <property type="entry name" value="Zn2Cys6_DnaBD"/>
</dbReference>
<sequence>MSSRASPTDLSLPPATPSPAITPATEHSHRQSCDRCHSQKLRCTPRGGSRTGACSRCFRHGTQCVYSLSRPKGRPSLHHYKGETVLAPSRLLRETVVLPLTPEEDGNMSIQESRLTYNCQLSAPRHASGTMGPCQIGSDPILASGPYLELMPETLPDHAPQPGVCSWDAMHAQYQPIDLSNLASSTPMDMQLGLHDSLLDLCMLGAEQDPHLCMTQQLASQPPYNPDTAMLSLVQLVPRLHTLSNKSHELFENWELSQKLRHIDRPVPAIFLNNAVFNVVARWLLNPLRDTDDEWTNESANEGLLVELLSLSSKLTKATLALGEELGTRTNKAVCDNSVAQHLVVACHMLLLSSFGAVLGALQDGADAERHAVPETTASELKDPRLAMVVQFCSYLLVRQCRVVDAYLQANSGPKSSAEYRNDGTKDQKFIQELKAQVNSQVASFQRLWHGDT</sequence>
<dbReference type="EMBL" id="AFQF01002506">
    <property type="protein sequence ID" value="EGU80934.1"/>
    <property type="molecule type" value="Genomic_DNA"/>
</dbReference>
<gene>
    <name evidence="4" type="ORF">FOXB_08560</name>
</gene>
<reference evidence="4" key="1">
    <citation type="journal article" date="2012" name="Mol. Plant Microbe Interact.">
        <title>A highly conserved effector in Fusarium oxysporum is required for full virulence on Arabidopsis.</title>
        <authorList>
            <person name="Thatcher L.F."/>
            <person name="Gardiner D.M."/>
            <person name="Kazan K."/>
            <person name="Manners J."/>
        </authorList>
    </citation>
    <scope>NUCLEOTIDE SEQUENCE [LARGE SCALE GENOMIC DNA]</scope>
    <source>
        <strain evidence="4">Fo5176</strain>
    </source>
</reference>
<dbReference type="SMART" id="SM00066">
    <property type="entry name" value="GAL4"/>
    <property type="match status" value="1"/>
</dbReference>
<comment type="caution">
    <text evidence="4">The sequence shown here is derived from an EMBL/GenBank/DDBJ whole genome shotgun (WGS) entry which is preliminary data.</text>
</comment>
<dbReference type="PROSITE" id="PS50048">
    <property type="entry name" value="ZN2_CY6_FUNGAL_2"/>
    <property type="match status" value="1"/>
</dbReference>
<dbReference type="Pfam" id="PF00172">
    <property type="entry name" value="Zn_clus"/>
    <property type="match status" value="1"/>
</dbReference>
<evidence type="ECO:0000256" key="1">
    <source>
        <dbReference type="ARBA" id="ARBA00023242"/>
    </source>
</evidence>
<dbReference type="SUPFAM" id="SSF57701">
    <property type="entry name" value="Zn2/Cys6 DNA-binding domain"/>
    <property type="match status" value="1"/>
</dbReference>
<dbReference type="Gene3D" id="4.10.240.10">
    <property type="entry name" value="Zn(2)-C6 fungal-type DNA-binding domain"/>
    <property type="match status" value="1"/>
</dbReference>
<evidence type="ECO:0000256" key="2">
    <source>
        <dbReference type="SAM" id="MobiDB-lite"/>
    </source>
</evidence>
<dbReference type="InterPro" id="IPR036864">
    <property type="entry name" value="Zn2-C6_fun-type_DNA-bd_sf"/>
</dbReference>
<evidence type="ECO:0000313" key="4">
    <source>
        <dbReference type="EMBL" id="EGU80934.1"/>
    </source>
</evidence>
<protein>
    <recommendedName>
        <fullName evidence="3">Zn(2)-C6 fungal-type domain-containing protein</fullName>
    </recommendedName>
</protein>
<feature type="region of interest" description="Disordered" evidence="2">
    <location>
        <begin position="1"/>
        <end position="29"/>
    </location>
</feature>
<dbReference type="GO" id="GO:0008270">
    <property type="term" value="F:zinc ion binding"/>
    <property type="evidence" value="ECO:0007669"/>
    <property type="project" value="InterPro"/>
</dbReference>
<dbReference type="GO" id="GO:0000981">
    <property type="term" value="F:DNA-binding transcription factor activity, RNA polymerase II-specific"/>
    <property type="evidence" value="ECO:0007669"/>
    <property type="project" value="InterPro"/>
</dbReference>
<dbReference type="AlphaFoldDB" id="F9FQ80"/>
<evidence type="ECO:0000259" key="3">
    <source>
        <dbReference type="PROSITE" id="PS50048"/>
    </source>
</evidence>